<feature type="compositionally biased region" description="Low complexity" evidence="1">
    <location>
        <begin position="225"/>
        <end position="238"/>
    </location>
</feature>
<feature type="domain" description="CHD C-terminal 2" evidence="3">
    <location>
        <begin position="78"/>
        <end position="109"/>
    </location>
</feature>
<dbReference type="Gene3D" id="1.10.10.60">
    <property type="entry name" value="Homeodomain-like"/>
    <property type="match status" value="1"/>
</dbReference>
<comment type="caution">
    <text evidence="4">The sequence shown here is derived from an EMBL/GenBank/DDBJ whole genome shotgun (WGS) entry which is preliminary data.</text>
</comment>
<evidence type="ECO:0000313" key="5">
    <source>
        <dbReference type="Proteomes" id="UP000015453"/>
    </source>
</evidence>
<evidence type="ECO:0000259" key="3">
    <source>
        <dbReference type="Pfam" id="PF08074"/>
    </source>
</evidence>
<dbReference type="GO" id="GO:0006338">
    <property type="term" value="P:chromatin remodeling"/>
    <property type="evidence" value="ECO:0007669"/>
    <property type="project" value="InterPro"/>
</dbReference>
<gene>
    <name evidence="4" type="ORF">M569_08312</name>
</gene>
<keyword evidence="5" id="KW-1185">Reference proteome</keyword>
<proteinExistence type="predicted"/>
<dbReference type="AlphaFoldDB" id="S8CHM5"/>
<evidence type="ECO:0000313" key="4">
    <source>
        <dbReference type="EMBL" id="EPS66464.1"/>
    </source>
</evidence>
<organism evidence="4 5">
    <name type="scientific">Genlisea aurea</name>
    <dbReference type="NCBI Taxonomy" id="192259"/>
    <lineage>
        <taxon>Eukaryota</taxon>
        <taxon>Viridiplantae</taxon>
        <taxon>Streptophyta</taxon>
        <taxon>Embryophyta</taxon>
        <taxon>Tracheophyta</taxon>
        <taxon>Spermatophyta</taxon>
        <taxon>Magnoliopsida</taxon>
        <taxon>eudicotyledons</taxon>
        <taxon>Gunneridae</taxon>
        <taxon>Pentapetalae</taxon>
        <taxon>asterids</taxon>
        <taxon>lamiids</taxon>
        <taxon>Lamiales</taxon>
        <taxon>Lentibulariaceae</taxon>
        <taxon>Genlisea</taxon>
    </lineage>
</organism>
<sequence>LSDGVPKEGLRVDEVLVRIGTLTLFRDKVNAVAICLDFPMMSSCFFFVWCRQVKSLADGTPLFPDDIVSRFPGLNGGKVWKKQHDRLLLQAVMRHGYGRWQSILDDKDLRFQEAISQELNLPLVNPPGGGASQPQPPSSSSSEHVVEAHGDPAKAAAVRNAEGGGGVEGTYQDQSVMLTSFKEMQRRQVEFIKKRVLLLEKCLCAELQKVYYADEPRNDIPNGEPDSSAQPDSAAASQRADDRWPRMESISPEEISRYACDDRRDRLEMARLYNE</sequence>
<evidence type="ECO:0000259" key="2">
    <source>
        <dbReference type="Pfam" id="PF06461"/>
    </source>
</evidence>
<feature type="non-terminal residue" evidence="4">
    <location>
        <position position="275"/>
    </location>
</feature>
<accession>S8CHM5</accession>
<dbReference type="GO" id="GO:0003677">
    <property type="term" value="F:DNA binding"/>
    <property type="evidence" value="ECO:0007669"/>
    <property type="project" value="InterPro"/>
</dbReference>
<evidence type="ECO:0000256" key="1">
    <source>
        <dbReference type="SAM" id="MobiDB-lite"/>
    </source>
</evidence>
<dbReference type="InterPro" id="IPR012957">
    <property type="entry name" value="CHD_C2"/>
</dbReference>
<dbReference type="Proteomes" id="UP000015453">
    <property type="component" value="Unassembled WGS sequence"/>
</dbReference>
<dbReference type="Pfam" id="PF06461">
    <property type="entry name" value="CHDII_SANT-like"/>
    <property type="match status" value="1"/>
</dbReference>
<feature type="region of interest" description="Disordered" evidence="1">
    <location>
        <begin position="215"/>
        <end position="252"/>
    </location>
</feature>
<feature type="non-terminal residue" evidence="4">
    <location>
        <position position="1"/>
    </location>
</feature>
<evidence type="ECO:0008006" key="6">
    <source>
        <dbReference type="Google" id="ProtNLM"/>
    </source>
</evidence>
<name>S8CHM5_9LAMI</name>
<feature type="region of interest" description="Disordered" evidence="1">
    <location>
        <begin position="122"/>
        <end position="170"/>
    </location>
</feature>
<feature type="domain" description="CHD subfamily II SANT-like" evidence="2">
    <location>
        <begin position="2"/>
        <end position="32"/>
    </location>
</feature>
<reference evidence="4 5" key="1">
    <citation type="journal article" date="2013" name="BMC Genomics">
        <title>The miniature genome of a carnivorous plant Genlisea aurea contains a low number of genes and short non-coding sequences.</title>
        <authorList>
            <person name="Leushkin E.V."/>
            <person name="Sutormin R.A."/>
            <person name="Nabieva E.R."/>
            <person name="Penin A.A."/>
            <person name="Kondrashov A.S."/>
            <person name="Logacheva M.D."/>
        </authorList>
    </citation>
    <scope>NUCLEOTIDE SEQUENCE [LARGE SCALE GENOMIC DNA]</scope>
</reference>
<dbReference type="OrthoDB" id="5857104at2759"/>
<dbReference type="EMBL" id="AUSU01003669">
    <property type="protein sequence ID" value="EPS66464.1"/>
    <property type="molecule type" value="Genomic_DNA"/>
</dbReference>
<dbReference type="Pfam" id="PF08074">
    <property type="entry name" value="CHDCT2"/>
    <property type="match status" value="1"/>
</dbReference>
<protein>
    <recommendedName>
        <fullName evidence="6">CHD subfamily II SANT-like domain-containing protein</fullName>
    </recommendedName>
</protein>
<dbReference type="InterPro" id="IPR009462">
    <property type="entry name" value="CHD_II_SANT-like"/>
</dbReference>